<comment type="caution">
    <text evidence="2">The sequence shown here is derived from an EMBL/GenBank/DDBJ whole genome shotgun (WGS) entry which is preliminary data.</text>
</comment>
<dbReference type="RefSeq" id="WP_248682248.1">
    <property type="nucleotide sequence ID" value="NZ_JALPRY010000007.1"/>
</dbReference>
<proteinExistence type="predicted"/>
<evidence type="ECO:0000313" key="3">
    <source>
        <dbReference type="Proteomes" id="UP001202827"/>
    </source>
</evidence>
<gene>
    <name evidence="2" type="ORF">M0654_05970</name>
</gene>
<dbReference type="SUPFAM" id="SSF57938">
    <property type="entry name" value="DnaJ/Hsp40 cysteine-rich domain"/>
    <property type="match status" value="1"/>
</dbReference>
<evidence type="ECO:0000256" key="1">
    <source>
        <dbReference type="SAM" id="MobiDB-lite"/>
    </source>
</evidence>
<reference evidence="2 3" key="1">
    <citation type="submission" date="2022-04" db="EMBL/GenBank/DDBJ databases">
        <title>Rhizobium coralii sp. nov., isolated from coral Turbinaria peltata.</title>
        <authorList>
            <person name="Sun H."/>
        </authorList>
    </citation>
    <scope>NUCLEOTIDE SEQUENCE [LARGE SCALE GENOMIC DNA]</scope>
    <source>
        <strain evidence="2 3">NTR19</strain>
    </source>
</reference>
<keyword evidence="3" id="KW-1185">Reference proteome</keyword>
<feature type="compositionally biased region" description="Basic and acidic residues" evidence="1">
    <location>
        <begin position="1"/>
        <end position="22"/>
    </location>
</feature>
<dbReference type="Gene3D" id="6.20.20.10">
    <property type="match status" value="1"/>
</dbReference>
<accession>A0ABT0INZ3</accession>
<evidence type="ECO:0000313" key="2">
    <source>
        <dbReference type="EMBL" id="MCK8779529.1"/>
    </source>
</evidence>
<dbReference type="Proteomes" id="UP001202827">
    <property type="component" value="Unassembled WGS sequence"/>
</dbReference>
<organism evidence="2 3">
    <name type="scientific">Neorhizobium turbinariae</name>
    <dbReference type="NCBI Taxonomy" id="2937795"/>
    <lineage>
        <taxon>Bacteria</taxon>
        <taxon>Pseudomonadati</taxon>
        <taxon>Pseudomonadota</taxon>
        <taxon>Alphaproteobacteria</taxon>
        <taxon>Hyphomicrobiales</taxon>
        <taxon>Rhizobiaceae</taxon>
        <taxon>Rhizobium/Agrobacterium group</taxon>
        <taxon>Neorhizobium</taxon>
    </lineage>
</organism>
<evidence type="ECO:0008006" key="4">
    <source>
        <dbReference type="Google" id="ProtNLM"/>
    </source>
</evidence>
<sequence length="62" mass="5975">MQPSENKKGDGAKAVHGDEAKPGTDQTADGICPDCGGEGQVDGNTCPGCGGTGTVTVIVGDA</sequence>
<name>A0ABT0INZ3_9HYPH</name>
<protein>
    <recommendedName>
        <fullName evidence="4">Molecular chaperone DnaJ</fullName>
    </recommendedName>
</protein>
<dbReference type="InterPro" id="IPR036410">
    <property type="entry name" value="HSP_DnaJ_Cys-rich_dom_sf"/>
</dbReference>
<dbReference type="EMBL" id="JALPRY010000007">
    <property type="protein sequence ID" value="MCK8779529.1"/>
    <property type="molecule type" value="Genomic_DNA"/>
</dbReference>
<feature type="region of interest" description="Disordered" evidence="1">
    <location>
        <begin position="1"/>
        <end position="34"/>
    </location>
</feature>